<keyword evidence="7 8" id="KW-0472">Membrane</keyword>
<feature type="transmembrane region" description="Helical" evidence="8">
    <location>
        <begin position="201"/>
        <end position="223"/>
    </location>
</feature>
<organism evidence="10 11">
    <name type="scientific">Siminovitchia terrae</name>
    <name type="common">Bacillus terrae</name>
    <dbReference type="NCBI Taxonomy" id="1914933"/>
    <lineage>
        <taxon>Bacteria</taxon>
        <taxon>Bacillati</taxon>
        <taxon>Bacillota</taxon>
        <taxon>Bacilli</taxon>
        <taxon>Bacillales</taxon>
        <taxon>Bacillaceae</taxon>
        <taxon>Siminovitchia</taxon>
    </lineage>
</organism>
<dbReference type="Proteomes" id="UP000287296">
    <property type="component" value="Unassembled WGS sequence"/>
</dbReference>
<dbReference type="Pfam" id="PF00528">
    <property type="entry name" value="BPD_transp_1"/>
    <property type="match status" value="1"/>
</dbReference>
<keyword evidence="3 8" id="KW-0813">Transport</keyword>
<evidence type="ECO:0000313" key="10">
    <source>
        <dbReference type="EMBL" id="RST61581.1"/>
    </source>
</evidence>
<evidence type="ECO:0000256" key="5">
    <source>
        <dbReference type="ARBA" id="ARBA00022692"/>
    </source>
</evidence>
<feature type="transmembrane region" description="Helical" evidence="8">
    <location>
        <begin position="7"/>
        <end position="33"/>
    </location>
</feature>
<reference evidence="10 11" key="1">
    <citation type="submission" date="2018-12" db="EMBL/GenBank/DDBJ databases">
        <authorList>
            <person name="Sun L."/>
            <person name="Chen Z."/>
        </authorList>
    </citation>
    <scope>NUCLEOTIDE SEQUENCE [LARGE SCALE GENOMIC DNA]</scope>
    <source>
        <strain evidence="10 11">LMG 29736</strain>
    </source>
</reference>
<keyword evidence="5 8" id="KW-0812">Transmembrane</keyword>
<evidence type="ECO:0000256" key="2">
    <source>
        <dbReference type="ARBA" id="ARBA00007069"/>
    </source>
</evidence>
<dbReference type="SUPFAM" id="SSF161098">
    <property type="entry name" value="MetI-like"/>
    <property type="match status" value="1"/>
</dbReference>
<dbReference type="RefSeq" id="WP_120118650.1">
    <property type="nucleotide sequence ID" value="NZ_QYTW02000001.1"/>
</dbReference>
<dbReference type="InterPro" id="IPR000515">
    <property type="entry name" value="MetI-like"/>
</dbReference>
<comment type="subcellular location">
    <subcellularLocation>
        <location evidence="1 8">Cell membrane</location>
        <topology evidence="1 8">Multi-pass membrane protein</topology>
    </subcellularLocation>
</comment>
<dbReference type="CDD" id="cd06261">
    <property type="entry name" value="TM_PBP2"/>
    <property type="match status" value="1"/>
</dbReference>
<comment type="caution">
    <text evidence="10">The sequence shown here is derived from an EMBL/GenBank/DDBJ whole genome shotgun (WGS) entry which is preliminary data.</text>
</comment>
<feature type="transmembrane region" description="Helical" evidence="8">
    <location>
        <begin position="143"/>
        <end position="169"/>
    </location>
</feature>
<dbReference type="EMBL" id="QYTW02000001">
    <property type="protein sequence ID" value="RST61581.1"/>
    <property type="molecule type" value="Genomic_DNA"/>
</dbReference>
<feature type="transmembrane region" description="Helical" evidence="8">
    <location>
        <begin position="100"/>
        <end position="123"/>
    </location>
</feature>
<evidence type="ECO:0000256" key="6">
    <source>
        <dbReference type="ARBA" id="ARBA00022989"/>
    </source>
</evidence>
<evidence type="ECO:0000256" key="8">
    <source>
        <dbReference type="RuleBase" id="RU363032"/>
    </source>
</evidence>
<dbReference type="InterPro" id="IPR035906">
    <property type="entry name" value="MetI-like_sf"/>
</dbReference>
<evidence type="ECO:0000256" key="3">
    <source>
        <dbReference type="ARBA" id="ARBA00022448"/>
    </source>
</evidence>
<dbReference type="OrthoDB" id="9807047at2"/>
<dbReference type="GO" id="GO:0005886">
    <property type="term" value="C:plasma membrane"/>
    <property type="evidence" value="ECO:0007669"/>
    <property type="project" value="UniProtKB-SubCell"/>
</dbReference>
<evidence type="ECO:0000256" key="7">
    <source>
        <dbReference type="ARBA" id="ARBA00023136"/>
    </source>
</evidence>
<dbReference type="GO" id="GO:0055085">
    <property type="term" value="P:transmembrane transport"/>
    <property type="evidence" value="ECO:0007669"/>
    <property type="project" value="InterPro"/>
</dbReference>
<name>A0A429XE39_SIMTE</name>
<dbReference type="PANTHER" id="PTHR42929">
    <property type="entry name" value="INNER MEMBRANE ABC TRANSPORTER PERMEASE PROTEIN YDCU-RELATED-RELATED"/>
    <property type="match status" value="1"/>
</dbReference>
<dbReference type="AlphaFoldDB" id="A0A429XE39"/>
<feature type="domain" description="ABC transmembrane type-1" evidence="9">
    <location>
        <begin position="65"/>
        <end position="270"/>
    </location>
</feature>
<evidence type="ECO:0000256" key="4">
    <source>
        <dbReference type="ARBA" id="ARBA00022475"/>
    </source>
</evidence>
<accession>A0A429XE39</accession>
<dbReference type="Gene3D" id="1.10.3720.10">
    <property type="entry name" value="MetI-like"/>
    <property type="match status" value="1"/>
</dbReference>
<dbReference type="PANTHER" id="PTHR42929:SF1">
    <property type="entry name" value="INNER MEMBRANE ABC TRANSPORTER PERMEASE PROTEIN YDCU-RELATED"/>
    <property type="match status" value="1"/>
</dbReference>
<evidence type="ECO:0000259" key="9">
    <source>
        <dbReference type="PROSITE" id="PS50928"/>
    </source>
</evidence>
<keyword evidence="6 8" id="KW-1133">Transmembrane helix</keyword>
<protein>
    <submittedName>
        <fullName evidence="10">ABC transporter permease</fullName>
    </submittedName>
</protein>
<comment type="similarity">
    <text evidence="2">Belongs to the binding-protein-dependent transport system permease family. CysTW subfamily.</text>
</comment>
<feature type="transmembrane region" description="Helical" evidence="8">
    <location>
        <begin position="69"/>
        <end position="91"/>
    </location>
</feature>
<gene>
    <name evidence="10" type="ORF">D5F11_001515</name>
</gene>
<keyword evidence="4" id="KW-1003">Cell membrane</keyword>
<evidence type="ECO:0000313" key="11">
    <source>
        <dbReference type="Proteomes" id="UP000287296"/>
    </source>
</evidence>
<sequence>MNRNKKMAYLLLAPSLLLFFCFLIVPILMVVILSFTTNDGYGGIEYTFSLEAYKQAFQALYASIFFRSIIWAVIVTIVSLIIGYPFAYFIAHAKKWKNELLFLVIIPFWTNLLVRTYAWIILLKNDGVINSFLMAIGLIEGPITMLYTPFAILVGLIYGFLPFMVLPLYTSIEKLDKTYLEASEDLGAHPVQTFFNITIPLTLPGIVAGCFITFIPALGIFVVPDLLGGSKSIMIGNVIRDDFQVNLNWQLGASVSILMTLVVLLMIVFFIKLSGDKEAL</sequence>
<dbReference type="PROSITE" id="PS50928">
    <property type="entry name" value="ABC_TM1"/>
    <property type="match status" value="1"/>
</dbReference>
<evidence type="ECO:0000256" key="1">
    <source>
        <dbReference type="ARBA" id="ARBA00004651"/>
    </source>
</evidence>
<feature type="transmembrane region" description="Helical" evidence="8">
    <location>
        <begin position="251"/>
        <end position="271"/>
    </location>
</feature>
<proteinExistence type="inferred from homology"/>